<dbReference type="InterPro" id="IPR052544">
    <property type="entry name" value="Bacteriocin_Proc_Enz"/>
</dbReference>
<feature type="region of interest" description="Disordered" evidence="1">
    <location>
        <begin position="38"/>
        <end position="59"/>
    </location>
</feature>
<dbReference type="CDD" id="cd02142">
    <property type="entry name" value="McbC_SagB-like_oxidoreductase"/>
    <property type="match status" value="1"/>
</dbReference>
<dbReference type="AlphaFoldDB" id="H0F7I2"/>
<dbReference type="eggNOG" id="COG0778">
    <property type="taxonomic scope" value="Bacteria"/>
</dbReference>
<evidence type="ECO:0000313" key="3">
    <source>
        <dbReference type="EMBL" id="EHK65723.1"/>
    </source>
</evidence>
<dbReference type="InterPro" id="IPR029479">
    <property type="entry name" value="Nitroreductase"/>
</dbReference>
<dbReference type="PANTHER" id="PTHR43745">
    <property type="entry name" value="NITROREDUCTASE MJ1384-RELATED"/>
    <property type="match status" value="1"/>
</dbReference>
<evidence type="ECO:0000259" key="2">
    <source>
        <dbReference type="Pfam" id="PF00881"/>
    </source>
</evidence>
<keyword evidence="4" id="KW-1185">Reference proteome</keyword>
<dbReference type="Pfam" id="PF00881">
    <property type="entry name" value="Nitroreductase"/>
    <property type="match status" value="1"/>
</dbReference>
<dbReference type="GO" id="GO:0016491">
    <property type="term" value="F:oxidoreductase activity"/>
    <property type="evidence" value="ECO:0007669"/>
    <property type="project" value="InterPro"/>
</dbReference>
<accession>H0F7I2</accession>
<dbReference type="STRING" id="477184.KYC_13648"/>
<evidence type="ECO:0000256" key="1">
    <source>
        <dbReference type="SAM" id="MobiDB-lite"/>
    </source>
</evidence>
<sequence>MRMTDPSDAPLFKLFWQNGELNPTRAALLGRRIAADAVRPSGTPAPRHGEAAQPLPDAPADEARRLARRESSRRFGAAPVALEELGRLLHPLRAHVGQQNRLLPSGGGKYPLHVYVALRHVGMPSPWQGRIAWYDSASHGLVPVGNCPAWPALADILGVDWPEPPAAVVFMIGRPETILAKYGERGGRFLLIEAGVYLGALGQQAADMGWSGCAIGSFHDQAVLGLLELDASRHLAVLAYACGPRDAVSGLDADLGAVAAPAGG</sequence>
<proteinExistence type="predicted"/>
<gene>
    <name evidence="3" type="ORF">KYC_13648</name>
</gene>
<comment type="caution">
    <text evidence="3">The sequence shown here is derived from an EMBL/GenBank/DDBJ whole genome shotgun (WGS) entry which is preliminary data.</text>
</comment>
<dbReference type="EMBL" id="AGUF01000048">
    <property type="protein sequence ID" value="EHK65723.1"/>
    <property type="molecule type" value="Genomic_DNA"/>
</dbReference>
<dbReference type="OrthoDB" id="3723182at2"/>
<dbReference type="SUPFAM" id="SSF55469">
    <property type="entry name" value="FMN-dependent nitroreductase-like"/>
    <property type="match status" value="1"/>
</dbReference>
<reference evidence="3 4" key="1">
    <citation type="journal article" date="2012" name="J. Bacteriol.">
        <title>Genome sequence of the highly efficient arsenite-oxidizing bacterium Achromobacter arsenitoxydans SY8.</title>
        <authorList>
            <person name="Li X."/>
            <person name="Hu Y."/>
            <person name="Gong J."/>
            <person name="Lin Y."/>
            <person name="Johnstone L."/>
            <person name="Rensing C."/>
            <person name="Wang G."/>
        </authorList>
    </citation>
    <scope>NUCLEOTIDE SEQUENCE [LARGE SCALE GENOMIC DNA]</scope>
    <source>
        <strain evidence="3 4">SY8</strain>
    </source>
</reference>
<dbReference type="InterPro" id="IPR000415">
    <property type="entry name" value="Nitroreductase-like"/>
</dbReference>
<name>H0F7I2_9BURK</name>
<dbReference type="PANTHER" id="PTHR43745:SF2">
    <property type="entry name" value="NITROREDUCTASE MJ1384-RELATED"/>
    <property type="match status" value="1"/>
</dbReference>
<organism evidence="3 4">
    <name type="scientific">Achromobacter arsenitoxydans SY8</name>
    <dbReference type="NCBI Taxonomy" id="477184"/>
    <lineage>
        <taxon>Bacteria</taxon>
        <taxon>Pseudomonadati</taxon>
        <taxon>Pseudomonadota</taxon>
        <taxon>Betaproteobacteria</taxon>
        <taxon>Burkholderiales</taxon>
        <taxon>Alcaligenaceae</taxon>
        <taxon>Achromobacter</taxon>
    </lineage>
</organism>
<dbReference type="Gene3D" id="3.40.109.10">
    <property type="entry name" value="NADH Oxidase"/>
    <property type="match status" value="1"/>
</dbReference>
<dbReference type="Proteomes" id="UP000003113">
    <property type="component" value="Unassembled WGS sequence"/>
</dbReference>
<dbReference type="PATRIC" id="fig|477184.5.peg.2702"/>
<evidence type="ECO:0000313" key="4">
    <source>
        <dbReference type="Proteomes" id="UP000003113"/>
    </source>
</evidence>
<feature type="domain" description="Nitroreductase" evidence="2">
    <location>
        <begin position="67"/>
        <end position="241"/>
    </location>
</feature>
<protein>
    <submittedName>
        <fullName evidence="3">Nitroreductase</fullName>
    </submittedName>
</protein>